<keyword evidence="5 6" id="KW-0413">Isomerase</keyword>
<organism evidence="9 10">
    <name type="scientific">Bifidobacterium aemilianum</name>
    <dbReference type="NCBI Taxonomy" id="2493120"/>
    <lineage>
        <taxon>Bacteria</taxon>
        <taxon>Bacillati</taxon>
        <taxon>Actinomycetota</taxon>
        <taxon>Actinomycetes</taxon>
        <taxon>Bifidobacteriales</taxon>
        <taxon>Bifidobacteriaceae</taxon>
        <taxon>Bifidobacterium</taxon>
    </lineage>
</organism>
<feature type="signal peptide" evidence="7">
    <location>
        <begin position="1"/>
        <end position="28"/>
    </location>
</feature>
<proteinExistence type="inferred from homology"/>
<comment type="caution">
    <text evidence="9">The sequence shown here is derived from an EMBL/GenBank/DDBJ whole genome shotgun (WGS) entry which is preliminary data.</text>
</comment>
<keyword evidence="4 6" id="KW-0697">Rotamase</keyword>
<dbReference type="EMBL" id="PDCG01000004">
    <property type="protein sequence ID" value="RBP97665.1"/>
    <property type="molecule type" value="Genomic_DNA"/>
</dbReference>
<dbReference type="PANTHER" id="PTHR43811">
    <property type="entry name" value="FKBP-TYPE PEPTIDYL-PROLYL CIS-TRANS ISOMERASE FKPA"/>
    <property type="match status" value="1"/>
</dbReference>
<dbReference type="AlphaFoldDB" id="A0A366K7E4"/>
<keyword evidence="10" id="KW-1185">Reference proteome</keyword>
<dbReference type="Gene3D" id="3.10.50.40">
    <property type="match status" value="1"/>
</dbReference>
<evidence type="ECO:0000313" key="9">
    <source>
        <dbReference type="EMBL" id="RBP97665.1"/>
    </source>
</evidence>
<dbReference type="OrthoDB" id="25996at2"/>
<dbReference type="InterPro" id="IPR001179">
    <property type="entry name" value="PPIase_FKBP_dom"/>
</dbReference>
<evidence type="ECO:0000256" key="3">
    <source>
        <dbReference type="ARBA" id="ARBA00013194"/>
    </source>
</evidence>
<dbReference type="PANTHER" id="PTHR43811:SF19">
    <property type="entry name" value="39 KDA FK506-BINDING NUCLEAR PROTEIN"/>
    <property type="match status" value="1"/>
</dbReference>
<evidence type="ECO:0000256" key="2">
    <source>
        <dbReference type="ARBA" id="ARBA00006577"/>
    </source>
</evidence>
<evidence type="ECO:0000256" key="1">
    <source>
        <dbReference type="ARBA" id="ARBA00000971"/>
    </source>
</evidence>
<reference evidence="9 10" key="1">
    <citation type="submission" date="2017-10" db="EMBL/GenBank/DDBJ databases">
        <title>Bifidobacterium xylocopum sp. nov. and Bifidobacterium aemilianum sp. nov., from the carpenter bee (Xylocopa violacea) digestive tract.</title>
        <authorList>
            <person name="Alberoni D."/>
            <person name="Baffoni L."/>
            <person name="Di Gioia D."/>
            <person name="Gaggia F."/>
            <person name="Biavati B."/>
        </authorList>
    </citation>
    <scope>NUCLEOTIDE SEQUENCE [LARGE SCALE GENOMIC DNA]</scope>
    <source>
        <strain evidence="9 10">XV10</strain>
    </source>
</reference>
<comment type="catalytic activity">
    <reaction evidence="1 6">
        <text>[protein]-peptidylproline (omega=180) = [protein]-peptidylproline (omega=0)</text>
        <dbReference type="Rhea" id="RHEA:16237"/>
        <dbReference type="Rhea" id="RHEA-COMP:10747"/>
        <dbReference type="Rhea" id="RHEA-COMP:10748"/>
        <dbReference type="ChEBI" id="CHEBI:83833"/>
        <dbReference type="ChEBI" id="CHEBI:83834"/>
        <dbReference type="EC" id="5.2.1.8"/>
    </reaction>
</comment>
<comment type="similarity">
    <text evidence="2">Belongs to the FKBP-type PPIase family.</text>
</comment>
<dbReference type="GO" id="GO:0003755">
    <property type="term" value="F:peptidyl-prolyl cis-trans isomerase activity"/>
    <property type="evidence" value="ECO:0007669"/>
    <property type="project" value="UniProtKB-KW"/>
</dbReference>
<evidence type="ECO:0000256" key="5">
    <source>
        <dbReference type="ARBA" id="ARBA00023235"/>
    </source>
</evidence>
<evidence type="ECO:0000313" key="10">
    <source>
        <dbReference type="Proteomes" id="UP000252530"/>
    </source>
</evidence>
<evidence type="ECO:0000256" key="6">
    <source>
        <dbReference type="PROSITE-ProRule" id="PRU00277"/>
    </source>
</evidence>
<dbReference type="SUPFAM" id="SSF54534">
    <property type="entry name" value="FKBP-like"/>
    <property type="match status" value="1"/>
</dbReference>
<evidence type="ECO:0000259" key="8">
    <source>
        <dbReference type="PROSITE" id="PS50059"/>
    </source>
</evidence>
<accession>A0A366K7E4</accession>
<feature type="domain" description="PPIase FKBP-type" evidence="8">
    <location>
        <begin position="244"/>
        <end position="339"/>
    </location>
</feature>
<dbReference type="PROSITE" id="PS50059">
    <property type="entry name" value="FKBP_PPIASE"/>
    <property type="match status" value="1"/>
</dbReference>
<protein>
    <recommendedName>
        <fullName evidence="3 6">peptidylprolyl isomerase</fullName>
        <ecNumber evidence="3 6">5.2.1.8</ecNumber>
    </recommendedName>
</protein>
<dbReference type="InterPro" id="IPR046357">
    <property type="entry name" value="PPIase_dom_sf"/>
</dbReference>
<evidence type="ECO:0000256" key="7">
    <source>
        <dbReference type="SAM" id="SignalP"/>
    </source>
</evidence>
<dbReference type="PROSITE" id="PS51257">
    <property type="entry name" value="PROKAR_LIPOPROTEIN"/>
    <property type="match status" value="1"/>
</dbReference>
<name>A0A366K7E4_9BIFI</name>
<dbReference type="Proteomes" id="UP000252530">
    <property type="component" value="Unassembled WGS sequence"/>
</dbReference>
<keyword evidence="7" id="KW-0732">Signal</keyword>
<dbReference type="EC" id="5.2.1.8" evidence="3 6"/>
<evidence type="ECO:0000256" key="4">
    <source>
        <dbReference type="ARBA" id="ARBA00023110"/>
    </source>
</evidence>
<sequence length="340" mass="35895">MRNILREKHAASTLLAAICSLALCTGLAACGTDDSSTVNKAATEAMAKKTGMKELTGVTASGDLGKQPKISFKAPLKIDKESFAILQEGNGKEVKGGERICMQGIELNPQDGKEVANTWTKNTPDCSTVLSKGEDQSNYDKFFKGQRLNTTIAVAGTDNSSSSSSSSSAAKGARTYLVAYTLVSSEKAMTRAEGEKVTDIPADLPKITLDDSGKPSIDPNGYKPNGKLVVQPLIKGSGKKVSENDTINAQYTGWCIDGNGKASQFDSSWDRGQSTSFSLQQVVTGWKKGLAGQTVGSQVLLVIPPDMGYGANGQKDQAGNVTIPPNATLYFVVDILHIDS</sequence>
<feature type="chain" id="PRO_5016694755" description="peptidylprolyl isomerase" evidence="7">
    <location>
        <begin position="29"/>
        <end position="340"/>
    </location>
</feature>
<dbReference type="Pfam" id="PF00254">
    <property type="entry name" value="FKBP_C"/>
    <property type="match status" value="1"/>
</dbReference>
<dbReference type="RefSeq" id="WP_113860269.1">
    <property type="nucleotide sequence ID" value="NZ_PDCG01000004.1"/>
</dbReference>
<gene>
    <name evidence="9" type="ORF">CRD60_05350</name>
</gene>